<feature type="domain" description="Ig-like" evidence="4">
    <location>
        <begin position="25"/>
        <end position="114"/>
    </location>
</feature>
<dbReference type="PANTHER" id="PTHR47633:SF4">
    <property type="entry name" value="MYOPALLADIN ISOFORM X1"/>
    <property type="match status" value="1"/>
</dbReference>
<name>B7PGA8_IXOSC</name>
<dbReference type="InterPro" id="IPR013098">
    <property type="entry name" value="Ig_I-set"/>
</dbReference>
<reference evidence="5" key="1">
    <citation type="submission" date="2008-03" db="EMBL/GenBank/DDBJ databases">
        <title>Annotation of Ixodes scapularis.</title>
        <authorList>
            <consortium name="Ixodes scapularis Genome Project Consortium"/>
            <person name="Caler E."/>
            <person name="Hannick L.I."/>
            <person name="Bidwell S."/>
            <person name="Joardar V."/>
            <person name="Thiagarajan M."/>
            <person name="Amedeo P."/>
            <person name="Galinsky K.J."/>
            <person name="Schobel S."/>
            <person name="Inman J."/>
            <person name="Hostetler J."/>
            <person name="Miller J."/>
            <person name="Hammond M."/>
            <person name="Megy K."/>
            <person name="Lawson D."/>
            <person name="Kodira C."/>
            <person name="Sutton G."/>
            <person name="Meyer J."/>
            <person name="Hill C.A."/>
            <person name="Birren B."/>
            <person name="Nene V."/>
            <person name="Collins F."/>
            <person name="Alarcon-Chaidez F."/>
            <person name="Wikel S."/>
            <person name="Strausberg R."/>
        </authorList>
    </citation>
    <scope>NUCLEOTIDE SEQUENCE [LARGE SCALE GENOMIC DNA]</scope>
    <source>
        <strain evidence="5">Wikel colony</strain>
    </source>
</reference>
<dbReference type="InterPro" id="IPR007110">
    <property type="entry name" value="Ig-like_dom"/>
</dbReference>
<dbReference type="AlphaFoldDB" id="B7PGA8"/>
<protein>
    <submittedName>
        <fullName evidence="5">Titin, putative</fullName>
    </submittedName>
</protein>
<dbReference type="Gene3D" id="2.60.40.10">
    <property type="entry name" value="Immunoglobulins"/>
    <property type="match status" value="1"/>
</dbReference>
<organism>
    <name type="scientific">Ixodes scapularis</name>
    <name type="common">Black-legged tick</name>
    <name type="synonym">Deer tick</name>
    <dbReference type="NCBI Taxonomy" id="6945"/>
    <lineage>
        <taxon>Eukaryota</taxon>
        <taxon>Metazoa</taxon>
        <taxon>Ecdysozoa</taxon>
        <taxon>Arthropoda</taxon>
        <taxon>Chelicerata</taxon>
        <taxon>Arachnida</taxon>
        <taxon>Acari</taxon>
        <taxon>Parasitiformes</taxon>
        <taxon>Ixodida</taxon>
        <taxon>Ixodoidea</taxon>
        <taxon>Ixodidae</taxon>
        <taxon>Ixodinae</taxon>
        <taxon>Ixodes</taxon>
    </lineage>
</organism>
<accession>B7PGA8</accession>
<dbReference type="STRING" id="6945.B7PGA8"/>
<gene>
    <name evidence="5" type="ORF">IscW_ISCW017766</name>
</gene>
<sequence length="118" mass="13252">IPRCYSPVQPWERGRRKTSDPGTAPLVVVPLEDVIVPLGQPATLDCKAVGMPKPKITWYRDGIPIKHSPEYHIYYDTQGVTSLTIAHTEQDDFAEYVVEAKNRYGIDTTRAELIQLGT</sequence>
<dbReference type="InterPro" id="IPR003599">
    <property type="entry name" value="Ig_sub"/>
</dbReference>
<dbReference type="SUPFAM" id="SSF48726">
    <property type="entry name" value="Immunoglobulin"/>
    <property type="match status" value="1"/>
</dbReference>
<evidence type="ECO:0000256" key="1">
    <source>
        <dbReference type="ARBA" id="ARBA00006692"/>
    </source>
</evidence>
<dbReference type="InterPro" id="IPR036179">
    <property type="entry name" value="Ig-like_dom_sf"/>
</dbReference>
<dbReference type="PaxDb" id="6945-B7PGA8"/>
<evidence type="ECO:0000256" key="2">
    <source>
        <dbReference type="ARBA" id="ARBA00023319"/>
    </source>
</evidence>
<evidence type="ECO:0000259" key="4">
    <source>
        <dbReference type="PROSITE" id="PS50835"/>
    </source>
</evidence>
<dbReference type="EMBL" id="DS707393">
    <property type="protein sequence ID" value="EEC05630.1"/>
    <property type="molecule type" value="Genomic_DNA"/>
</dbReference>
<feature type="non-terminal residue" evidence="5">
    <location>
        <position position="1"/>
    </location>
</feature>
<proteinExistence type="inferred from homology"/>
<dbReference type="FunFam" id="2.60.40.10:FF:000080">
    <property type="entry name" value="Myosin light chain kinase, smooth muscle"/>
    <property type="match status" value="1"/>
</dbReference>
<dbReference type="PANTHER" id="PTHR47633">
    <property type="entry name" value="IMMUNOGLOBULIN"/>
    <property type="match status" value="1"/>
</dbReference>
<dbReference type="Pfam" id="PF07679">
    <property type="entry name" value="I-set"/>
    <property type="match status" value="1"/>
</dbReference>
<evidence type="ECO:0000313" key="5">
    <source>
        <dbReference type="EMBL" id="EEC05630.1"/>
    </source>
</evidence>
<keyword evidence="2" id="KW-0393">Immunoglobulin domain</keyword>
<feature type="non-terminal residue" evidence="5">
    <location>
        <position position="118"/>
    </location>
</feature>
<dbReference type="VEuPathDB" id="VectorBase:ISCI017766"/>
<dbReference type="VEuPathDB" id="VectorBase:ISCW017766"/>
<dbReference type="InterPro" id="IPR013783">
    <property type="entry name" value="Ig-like_fold"/>
</dbReference>
<dbReference type="HOGENOM" id="CLU_145026_1_1_1"/>
<feature type="region of interest" description="Disordered" evidence="3">
    <location>
        <begin position="1"/>
        <end position="23"/>
    </location>
</feature>
<dbReference type="PhylomeDB" id="B7PGA8"/>
<dbReference type="SMART" id="SM00408">
    <property type="entry name" value="IGc2"/>
    <property type="match status" value="1"/>
</dbReference>
<evidence type="ECO:0000256" key="3">
    <source>
        <dbReference type="SAM" id="MobiDB-lite"/>
    </source>
</evidence>
<dbReference type="PROSITE" id="PS50835">
    <property type="entry name" value="IG_LIKE"/>
    <property type="match status" value="1"/>
</dbReference>
<dbReference type="InterPro" id="IPR003598">
    <property type="entry name" value="Ig_sub2"/>
</dbReference>
<comment type="similarity">
    <text evidence="1">Belongs to the protein kinase superfamily. CAMK Ser/Thr protein kinase family.</text>
</comment>
<dbReference type="SMART" id="SM00409">
    <property type="entry name" value="IG"/>
    <property type="match status" value="1"/>
</dbReference>